<dbReference type="SUPFAM" id="SSF54060">
    <property type="entry name" value="His-Me finger endonucleases"/>
    <property type="match status" value="1"/>
</dbReference>
<keyword evidence="2" id="KW-0540">Nuclease</keyword>
<name>A0A8J2YAH3_9FLAO</name>
<dbReference type="Proteomes" id="UP000652231">
    <property type="component" value="Unassembled WGS sequence"/>
</dbReference>
<dbReference type="PANTHER" id="PTHR33607">
    <property type="entry name" value="ENDONUCLEASE-1"/>
    <property type="match status" value="1"/>
</dbReference>
<organism evidence="7 8">
    <name type="scientific">Planktosalinus lacus</name>
    <dbReference type="NCBI Taxonomy" id="1526573"/>
    <lineage>
        <taxon>Bacteria</taxon>
        <taxon>Pseudomonadati</taxon>
        <taxon>Bacteroidota</taxon>
        <taxon>Flavobacteriia</taxon>
        <taxon>Flavobacteriales</taxon>
        <taxon>Flavobacteriaceae</taxon>
        <taxon>Planktosalinus</taxon>
    </lineage>
</organism>
<dbReference type="InterPro" id="IPR044925">
    <property type="entry name" value="His-Me_finger_sf"/>
</dbReference>
<protein>
    <recommendedName>
        <fullName evidence="6">Secretion system C-terminal sorting domain-containing protein</fullName>
    </recommendedName>
</protein>
<keyword evidence="4" id="KW-0378">Hydrolase</keyword>
<feature type="region of interest" description="Disordered" evidence="5">
    <location>
        <begin position="136"/>
        <end position="162"/>
    </location>
</feature>
<dbReference type="AlphaFoldDB" id="A0A8J2YAH3"/>
<evidence type="ECO:0000256" key="3">
    <source>
        <dbReference type="ARBA" id="ARBA00022729"/>
    </source>
</evidence>
<evidence type="ECO:0000313" key="7">
    <source>
        <dbReference type="EMBL" id="GGD97676.1"/>
    </source>
</evidence>
<dbReference type="Pfam" id="PF04231">
    <property type="entry name" value="Endonuclease_1"/>
    <property type="match status" value="1"/>
</dbReference>
<reference evidence="7" key="1">
    <citation type="journal article" date="2014" name="Int. J. Syst. Evol. Microbiol.">
        <title>Complete genome sequence of Corynebacterium casei LMG S-19264T (=DSM 44701T), isolated from a smear-ripened cheese.</title>
        <authorList>
            <consortium name="US DOE Joint Genome Institute (JGI-PGF)"/>
            <person name="Walter F."/>
            <person name="Albersmeier A."/>
            <person name="Kalinowski J."/>
            <person name="Ruckert C."/>
        </authorList>
    </citation>
    <scope>NUCLEOTIDE SEQUENCE</scope>
    <source>
        <strain evidence="7">CGMCC 1.12924</strain>
    </source>
</reference>
<dbReference type="GO" id="GO:0004518">
    <property type="term" value="F:nuclease activity"/>
    <property type="evidence" value="ECO:0007669"/>
    <property type="project" value="UniProtKB-KW"/>
</dbReference>
<dbReference type="EMBL" id="BMGK01000009">
    <property type="protein sequence ID" value="GGD97676.1"/>
    <property type="molecule type" value="Genomic_DNA"/>
</dbReference>
<sequence>MRKLTFGFLLLPFIVFSQIPEYYNSIDFSETGEDLKNQLTQLIDETHSVDLIYTPEVWDVLKQSDLNPEDEETVLLIYGYDDNDNIPQTDRSRDVDLSCHTSGCIGLWNREHVYPKSLGTPNLGTELAGADAHSLRPADSQMNSSRGNKPFEDGSGTATITSNGNFYPGDEWKGDVARMMMYMYVRYPSQCEASAVGVGATSYSDFGDMPDVFLEWNTEDPVSEFEKTRNNIVADAQGNRNPFIDNPFLATRIWNGPEAEDTWDVLSTVSQEEQITFIYPTITSDCVTIHNNFEQNQQVTIFSVTGTRVDVALENDQVCLDGLTSGIYFISLQGVSSQQTFKVLKR</sequence>
<dbReference type="InterPro" id="IPR007346">
    <property type="entry name" value="Endonuclease-I"/>
</dbReference>
<feature type="domain" description="Secretion system C-terminal sorting" evidence="6">
    <location>
        <begin position="278"/>
        <end position="342"/>
    </location>
</feature>
<dbReference type="GO" id="GO:0016787">
    <property type="term" value="F:hydrolase activity"/>
    <property type="evidence" value="ECO:0007669"/>
    <property type="project" value="UniProtKB-KW"/>
</dbReference>
<evidence type="ECO:0000313" key="8">
    <source>
        <dbReference type="Proteomes" id="UP000652231"/>
    </source>
</evidence>
<evidence type="ECO:0000256" key="5">
    <source>
        <dbReference type="SAM" id="MobiDB-lite"/>
    </source>
</evidence>
<comment type="caution">
    <text evidence="7">The sequence shown here is derived from an EMBL/GenBank/DDBJ whole genome shotgun (WGS) entry which is preliminary data.</text>
</comment>
<keyword evidence="3" id="KW-0732">Signal</keyword>
<evidence type="ECO:0000256" key="2">
    <source>
        <dbReference type="ARBA" id="ARBA00022722"/>
    </source>
</evidence>
<comment type="similarity">
    <text evidence="1">Belongs to the EndA/NucM nuclease family.</text>
</comment>
<keyword evidence="8" id="KW-1185">Reference proteome</keyword>
<dbReference type="InterPro" id="IPR026444">
    <property type="entry name" value="Secre_tail"/>
</dbReference>
<evidence type="ECO:0000256" key="4">
    <source>
        <dbReference type="ARBA" id="ARBA00022801"/>
    </source>
</evidence>
<dbReference type="RefSeq" id="WP_188442409.1">
    <property type="nucleotide sequence ID" value="NZ_BMGK01000009.1"/>
</dbReference>
<proteinExistence type="inferred from homology"/>
<dbReference type="PANTHER" id="PTHR33607:SF2">
    <property type="entry name" value="ENDONUCLEASE-1"/>
    <property type="match status" value="1"/>
</dbReference>
<evidence type="ECO:0000259" key="6">
    <source>
        <dbReference type="Pfam" id="PF18962"/>
    </source>
</evidence>
<gene>
    <name evidence="7" type="ORF">GCM10011312_21610</name>
</gene>
<reference evidence="7" key="2">
    <citation type="submission" date="2020-09" db="EMBL/GenBank/DDBJ databases">
        <authorList>
            <person name="Sun Q."/>
            <person name="Zhou Y."/>
        </authorList>
    </citation>
    <scope>NUCLEOTIDE SEQUENCE</scope>
    <source>
        <strain evidence="7">CGMCC 1.12924</strain>
    </source>
</reference>
<accession>A0A8J2YAH3</accession>
<dbReference type="NCBIfam" id="TIGR04183">
    <property type="entry name" value="Por_Secre_tail"/>
    <property type="match status" value="1"/>
</dbReference>
<evidence type="ECO:0000256" key="1">
    <source>
        <dbReference type="ARBA" id="ARBA00006429"/>
    </source>
</evidence>
<dbReference type="Pfam" id="PF18962">
    <property type="entry name" value="Por_Secre_tail"/>
    <property type="match status" value="1"/>
</dbReference>